<dbReference type="InterPro" id="IPR004412">
    <property type="entry name" value="GatA"/>
</dbReference>
<dbReference type="GO" id="GO:0030956">
    <property type="term" value="C:glutamyl-tRNA(Gln) amidotransferase complex"/>
    <property type="evidence" value="ECO:0007669"/>
    <property type="project" value="InterPro"/>
</dbReference>
<evidence type="ECO:0000256" key="7">
    <source>
        <dbReference type="ARBA" id="ARBA00022840"/>
    </source>
</evidence>
<accession>A0A971RZH4</accession>
<dbReference type="PROSITE" id="PS00571">
    <property type="entry name" value="AMIDASES"/>
    <property type="match status" value="1"/>
</dbReference>
<dbReference type="Pfam" id="PF01425">
    <property type="entry name" value="Amidase"/>
    <property type="match status" value="1"/>
</dbReference>
<evidence type="ECO:0000313" key="12">
    <source>
        <dbReference type="EMBL" id="NLW34293.1"/>
    </source>
</evidence>
<dbReference type="InterPro" id="IPR020556">
    <property type="entry name" value="Amidase_CS"/>
</dbReference>
<evidence type="ECO:0000256" key="1">
    <source>
        <dbReference type="ARBA" id="ARBA00008069"/>
    </source>
</evidence>
<dbReference type="Proteomes" id="UP000777265">
    <property type="component" value="Unassembled WGS sequence"/>
</dbReference>
<evidence type="ECO:0000256" key="3">
    <source>
        <dbReference type="ARBA" id="ARBA00012739"/>
    </source>
</evidence>
<feature type="active site" description="Charge relay system" evidence="10">
    <location>
        <position position="148"/>
    </location>
</feature>
<comment type="function">
    <text evidence="10">Allows the formation of correctly charged Gln-tRNA(Gln) through the transamidation of misacylated Glu-tRNA(Gln) in organisms which lack glutaminyl-tRNA synthetase. The reaction takes place in the presence of glutamine and ATP through an activated gamma-phospho-Glu-tRNA(Gln).</text>
</comment>
<feature type="active site" description="Charge relay system" evidence="10">
    <location>
        <position position="73"/>
    </location>
</feature>
<dbReference type="GO" id="GO:0005524">
    <property type="term" value="F:ATP binding"/>
    <property type="evidence" value="ECO:0007669"/>
    <property type="project" value="UniProtKB-KW"/>
</dbReference>
<dbReference type="GO" id="GO:0006412">
    <property type="term" value="P:translation"/>
    <property type="evidence" value="ECO:0007669"/>
    <property type="project" value="UniProtKB-UniRule"/>
</dbReference>
<dbReference type="PANTHER" id="PTHR11895:SF151">
    <property type="entry name" value="GLUTAMYL-TRNA(GLN) AMIDOTRANSFERASE SUBUNIT A"/>
    <property type="match status" value="1"/>
</dbReference>
<evidence type="ECO:0000256" key="10">
    <source>
        <dbReference type="HAMAP-Rule" id="MF_00120"/>
    </source>
</evidence>
<comment type="subunit">
    <text evidence="2 10">Heterotrimer of A, B and C subunits.</text>
</comment>
<proteinExistence type="inferred from homology"/>
<evidence type="ECO:0000256" key="6">
    <source>
        <dbReference type="ARBA" id="ARBA00022741"/>
    </source>
</evidence>
<reference evidence="12" key="2">
    <citation type="submission" date="2020-01" db="EMBL/GenBank/DDBJ databases">
        <authorList>
            <person name="Campanaro S."/>
        </authorList>
    </citation>
    <scope>NUCLEOTIDE SEQUENCE</scope>
    <source>
        <strain evidence="12">AS06rmzACSIP_7</strain>
    </source>
</reference>
<protein>
    <recommendedName>
        <fullName evidence="4 10">Glutamyl-tRNA(Gln) amidotransferase subunit A</fullName>
        <shortName evidence="10">Glu-ADT subunit A</shortName>
        <ecNumber evidence="3 10">6.3.5.7</ecNumber>
    </recommendedName>
</protein>
<gene>
    <name evidence="10 12" type="primary">gatA</name>
    <name evidence="12" type="ORF">GXY80_02260</name>
</gene>
<feature type="domain" description="Amidase" evidence="11">
    <location>
        <begin position="19"/>
        <end position="459"/>
    </location>
</feature>
<dbReference type="PANTHER" id="PTHR11895">
    <property type="entry name" value="TRANSAMIDASE"/>
    <property type="match status" value="1"/>
</dbReference>
<evidence type="ECO:0000256" key="4">
    <source>
        <dbReference type="ARBA" id="ARBA00014428"/>
    </source>
</evidence>
<keyword evidence="8 10" id="KW-0648">Protein biosynthesis</keyword>
<comment type="catalytic activity">
    <reaction evidence="9 10">
        <text>L-glutamyl-tRNA(Gln) + L-glutamine + ATP + H2O = L-glutaminyl-tRNA(Gln) + L-glutamate + ADP + phosphate + H(+)</text>
        <dbReference type="Rhea" id="RHEA:17521"/>
        <dbReference type="Rhea" id="RHEA-COMP:9681"/>
        <dbReference type="Rhea" id="RHEA-COMP:9684"/>
        <dbReference type="ChEBI" id="CHEBI:15377"/>
        <dbReference type="ChEBI" id="CHEBI:15378"/>
        <dbReference type="ChEBI" id="CHEBI:29985"/>
        <dbReference type="ChEBI" id="CHEBI:30616"/>
        <dbReference type="ChEBI" id="CHEBI:43474"/>
        <dbReference type="ChEBI" id="CHEBI:58359"/>
        <dbReference type="ChEBI" id="CHEBI:78520"/>
        <dbReference type="ChEBI" id="CHEBI:78521"/>
        <dbReference type="ChEBI" id="CHEBI:456216"/>
        <dbReference type="EC" id="6.3.5.7"/>
    </reaction>
</comment>
<evidence type="ECO:0000256" key="9">
    <source>
        <dbReference type="ARBA" id="ARBA00047407"/>
    </source>
</evidence>
<organism evidence="12 13">
    <name type="scientific">Syntrophorhabdus aromaticivorans</name>
    <dbReference type="NCBI Taxonomy" id="328301"/>
    <lineage>
        <taxon>Bacteria</taxon>
        <taxon>Pseudomonadati</taxon>
        <taxon>Thermodesulfobacteriota</taxon>
        <taxon>Syntrophorhabdia</taxon>
        <taxon>Syntrophorhabdales</taxon>
        <taxon>Syntrophorhabdaceae</taxon>
        <taxon>Syntrophorhabdus</taxon>
    </lineage>
</organism>
<name>A0A971RZH4_9BACT</name>
<dbReference type="EMBL" id="JAAYEE010000037">
    <property type="protein sequence ID" value="NLW34293.1"/>
    <property type="molecule type" value="Genomic_DNA"/>
</dbReference>
<dbReference type="HAMAP" id="MF_00120">
    <property type="entry name" value="GatA"/>
    <property type="match status" value="1"/>
</dbReference>
<comment type="caution">
    <text evidence="12">The sequence shown here is derived from an EMBL/GenBank/DDBJ whole genome shotgun (WGS) entry which is preliminary data.</text>
</comment>
<evidence type="ECO:0000256" key="5">
    <source>
        <dbReference type="ARBA" id="ARBA00022598"/>
    </source>
</evidence>
<dbReference type="Gene3D" id="3.90.1300.10">
    <property type="entry name" value="Amidase signature (AS) domain"/>
    <property type="match status" value="1"/>
</dbReference>
<sequence>MTIQEVRELLRKKDISSVELTGFYLERIKKHDGSLLTYLRVTEKEALEMARDADLKMGQGEDGPLLGIPFGVKDIFCTKDIETTCASRILEGFVPPYDATVIKKLKDCSFVHLGRLNMDEFAMGSSTENSAFQTTKNPWDFSRIPGGSSGGSASAVAAGLCAAALGTDTGGSIRQPASLCGAVGMKPTYGRVSRYGLIAFASSLDQIGPLTRSVSDCAVVMNAIAGYDPMDSTSIPQPVPDYTEFPGRDIKGMKIGIPREYFPEGMDRDVKKAIKESLAVFENQGASLVDISLPHTEYAVATYYVICTAEASSNLARYDGVKYGLRVDGKDIIDMYKKTRLKGFGKEVKRRIILGTYVLSSGYYDAYYRKAGKVRTLMRRDFDEAFKACDIMVTAVSPTTAFKAGEKVDDPLNMYLSDIFTIPMNLAGLPAMSVPCGFDGNGLPIGLQIIGRPLDEGRIMQAAYVIERERAVKKIPDTLR</sequence>
<dbReference type="EC" id="6.3.5.7" evidence="3 10"/>
<feature type="active site" description="Acyl-ester intermediate" evidence="10">
    <location>
        <position position="172"/>
    </location>
</feature>
<keyword evidence="6 10" id="KW-0547">Nucleotide-binding</keyword>
<keyword evidence="7 10" id="KW-0067">ATP-binding</keyword>
<reference evidence="12" key="1">
    <citation type="journal article" date="2020" name="Biotechnol. Biofuels">
        <title>New insights from the biogas microbiome by comprehensive genome-resolved metagenomics of nearly 1600 species originating from multiple anaerobic digesters.</title>
        <authorList>
            <person name="Campanaro S."/>
            <person name="Treu L."/>
            <person name="Rodriguez-R L.M."/>
            <person name="Kovalovszki A."/>
            <person name="Ziels R.M."/>
            <person name="Maus I."/>
            <person name="Zhu X."/>
            <person name="Kougias P.G."/>
            <person name="Basile A."/>
            <person name="Luo G."/>
            <person name="Schluter A."/>
            <person name="Konstantinidis K.T."/>
            <person name="Angelidaki I."/>
        </authorList>
    </citation>
    <scope>NUCLEOTIDE SEQUENCE</scope>
    <source>
        <strain evidence="12">AS06rmzACSIP_7</strain>
    </source>
</reference>
<dbReference type="SUPFAM" id="SSF75304">
    <property type="entry name" value="Amidase signature (AS) enzymes"/>
    <property type="match status" value="1"/>
</dbReference>
<evidence type="ECO:0000256" key="8">
    <source>
        <dbReference type="ARBA" id="ARBA00022917"/>
    </source>
</evidence>
<evidence type="ECO:0000259" key="11">
    <source>
        <dbReference type="Pfam" id="PF01425"/>
    </source>
</evidence>
<keyword evidence="5 10" id="KW-0436">Ligase</keyword>
<dbReference type="InterPro" id="IPR036928">
    <property type="entry name" value="AS_sf"/>
</dbReference>
<evidence type="ECO:0000313" key="13">
    <source>
        <dbReference type="Proteomes" id="UP000777265"/>
    </source>
</evidence>
<dbReference type="NCBIfam" id="TIGR00132">
    <property type="entry name" value="gatA"/>
    <property type="match status" value="1"/>
</dbReference>
<dbReference type="InterPro" id="IPR023631">
    <property type="entry name" value="Amidase_dom"/>
</dbReference>
<comment type="similarity">
    <text evidence="1 10">Belongs to the amidase family. GatA subfamily.</text>
</comment>
<dbReference type="GO" id="GO:0050567">
    <property type="term" value="F:glutaminyl-tRNA synthase (glutamine-hydrolyzing) activity"/>
    <property type="evidence" value="ECO:0007669"/>
    <property type="project" value="UniProtKB-UniRule"/>
</dbReference>
<dbReference type="InterPro" id="IPR000120">
    <property type="entry name" value="Amidase"/>
</dbReference>
<evidence type="ECO:0000256" key="2">
    <source>
        <dbReference type="ARBA" id="ARBA00011123"/>
    </source>
</evidence>
<dbReference type="AlphaFoldDB" id="A0A971RZH4"/>